<dbReference type="Proteomes" id="UP000279594">
    <property type="component" value="Chromosome"/>
</dbReference>
<dbReference type="SUPFAM" id="SSF48008">
    <property type="entry name" value="GntR ligand-binding domain-like"/>
    <property type="match status" value="1"/>
</dbReference>
<evidence type="ECO:0000256" key="2">
    <source>
        <dbReference type="ARBA" id="ARBA00023125"/>
    </source>
</evidence>
<dbReference type="PANTHER" id="PTHR43537">
    <property type="entry name" value="TRANSCRIPTIONAL REGULATOR, GNTR FAMILY"/>
    <property type="match status" value="1"/>
</dbReference>
<protein>
    <submittedName>
        <fullName evidence="5">GntR family transcriptional regulator</fullName>
    </submittedName>
</protein>
<dbReference type="PANTHER" id="PTHR43537:SF51">
    <property type="entry name" value="HTH-TYPE TRANSCRIPTIONAL REGULATOR LGOR-RELATED"/>
    <property type="match status" value="1"/>
</dbReference>
<keyword evidence="3" id="KW-0804">Transcription</keyword>
<gene>
    <name evidence="5" type="ORF">D9M09_04530</name>
</gene>
<keyword evidence="1" id="KW-0805">Transcription regulation</keyword>
<proteinExistence type="predicted"/>
<dbReference type="InterPro" id="IPR011711">
    <property type="entry name" value="GntR_C"/>
</dbReference>
<dbReference type="SMART" id="SM00895">
    <property type="entry name" value="FCD"/>
    <property type="match status" value="1"/>
</dbReference>
<evidence type="ECO:0000313" key="6">
    <source>
        <dbReference type="Proteomes" id="UP000279594"/>
    </source>
</evidence>
<organism evidence="5 6">
    <name type="scientific">Janthinobacterium agaricidamnosum</name>
    <dbReference type="NCBI Taxonomy" id="55508"/>
    <lineage>
        <taxon>Bacteria</taxon>
        <taxon>Pseudomonadati</taxon>
        <taxon>Pseudomonadota</taxon>
        <taxon>Betaproteobacteria</taxon>
        <taxon>Burkholderiales</taxon>
        <taxon>Oxalobacteraceae</taxon>
        <taxon>Janthinobacterium</taxon>
    </lineage>
</organism>
<dbReference type="Pfam" id="PF07729">
    <property type="entry name" value="FCD"/>
    <property type="match status" value="1"/>
</dbReference>
<evidence type="ECO:0000313" key="5">
    <source>
        <dbReference type="EMBL" id="AYM75144.1"/>
    </source>
</evidence>
<feature type="domain" description="GntR C-terminal" evidence="4">
    <location>
        <begin position="157"/>
        <end position="285"/>
    </location>
</feature>
<dbReference type="EMBL" id="CP033019">
    <property type="protein sequence ID" value="AYM75144.1"/>
    <property type="molecule type" value="Genomic_DNA"/>
</dbReference>
<reference evidence="5 6" key="1">
    <citation type="submission" date="2018-10" db="EMBL/GenBank/DDBJ databases">
        <title>Effects of UV and annual dynamics of microbial communities in freshwater RAS systems.</title>
        <authorList>
            <person name="Bekkelund A.K."/>
            <person name="Hansen B.R."/>
            <person name="Stokken H."/>
            <person name="Eriksen B.F."/>
            <person name="Kashulin N.A."/>
        </authorList>
    </citation>
    <scope>NUCLEOTIDE SEQUENCE [LARGE SCALE GENOMIC DNA]</scope>
    <source>
        <strain evidence="5 6">BHSEK</strain>
    </source>
</reference>
<accession>A0A3G2E580</accession>
<dbReference type="SUPFAM" id="SSF46785">
    <property type="entry name" value="Winged helix' DNA-binding domain"/>
    <property type="match status" value="1"/>
</dbReference>
<dbReference type="InterPro" id="IPR036390">
    <property type="entry name" value="WH_DNA-bd_sf"/>
</dbReference>
<evidence type="ECO:0000256" key="3">
    <source>
        <dbReference type="ARBA" id="ARBA00023163"/>
    </source>
</evidence>
<dbReference type="GO" id="GO:0003677">
    <property type="term" value="F:DNA binding"/>
    <property type="evidence" value="ECO:0007669"/>
    <property type="project" value="UniProtKB-KW"/>
</dbReference>
<dbReference type="RefSeq" id="WP_121668682.1">
    <property type="nucleotide sequence ID" value="NZ_CP033019.1"/>
</dbReference>
<sequence>MSKPATVFKRSTNLLLQFLAENVAVGEMLPTEQFLTTICQGSRTAVRSAIAYLSMRRLIASPADRRLLRKPIPGDYFDISELQSGAERIQQVLMERVYQRDMPPGAEFSEAELAREAGASTVSVREFLIGFSRFGLIEKKPRGGWRLCAFDRSFATELADMRRMFEMAAVEQFAHLPHGDPAYAELARLIKQHEKLAARIDTRHNAFPALDREFHTFLIGLLNNRFAQGFYDIVSFVFHYHYQWDKGEEKGRNQYAVQEHLAILHALAEHDIPKALECMRSHLDSSRRTMLSSIGTREKLSQPGA</sequence>
<keyword evidence="6" id="KW-1185">Reference proteome</keyword>
<name>A0A3G2E580_9BURK</name>
<evidence type="ECO:0000259" key="4">
    <source>
        <dbReference type="SMART" id="SM00895"/>
    </source>
</evidence>
<dbReference type="Gene3D" id="1.10.10.10">
    <property type="entry name" value="Winged helix-like DNA-binding domain superfamily/Winged helix DNA-binding domain"/>
    <property type="match status" value="1"/>
</dbReference>
<dbReference type="InterPro" id="IPR008920">
    <property type="entry name" value="TF_FadR/GntR_C"/>
</dbReference>
<keyword evidence="2" id="KW-0238">DNA-binding</keyword>
<dbReference type="InterPro" id="IPR036388">
    <property type="entry name" value="WH-like_DNA-bd_sf"/>
</dbReference>
<dbReference type="AlphaFoldDB" id="A0A3G2E580"/>
<dbReference type="Gene3D" id="1.20.120.530">
    <property type="entry name" value="GntR ligand-binding domain-like"/>
    <property type="match status" value="1"/>
</dbReference>
<evidence type="ECO:0000256" key="1">
    <source>
        <dbReference type="ARBA" id="ARBA00023015"/>
    </source>
</evidence>